<gene>
    <name evidence="11" type="ORF">ALO75_05055</name>
</gene>
<keyword evidence="5" id="KW-0169">Cobalamin biosynthesis</keyword>
<comment type="catalytic activity">
    <reaction evidence="9">
        <text>O-phospho-L-threonine + H(+) = (R)-1-aminopropan-2-yl phosphate + CO2</text>
        <dbReference type="Rhea" id="RHEA:11492"/>
        <dbReference type="ChEBI" id="CHEBI:15378"/>
        <dbReference type="ChEBI" id="CHEBI:16526"/>
        <dbReference type="ChEBI" id="CHEBI:58563"/>
        <dbReference type="ChEBI" id="CHEBI:58675"/>
        <dbReference type="EC" id="4.1.1.81"/>
    </reaction>
</comment>
<evidence type="ECO:0000256" key="6">
    <source>
        <dbReference type="ARBA" id="ARBA00022898"/>
    </source>
</evidence>
<dbReference type="Pfam" id="PF00155">
    <property type="entry name" value="Aminotran_1_2"/>
    <property type="match status" value="1"/>
</dbReference>
<dbReference type="GO" id="GO:0009236">
    <property type="term" value="P:cobalamin biosynthetic process"/>
    <property type="evidence" value="ECO:0007669"/>
    <property type="project" value="UniProtKB-UniPathway"/>
</dbReference>
<name>A0A0P9TG78_9PSED</name>
<organism evidence="11 12">
    <name type="scientific">Pseudomonas syringae pv. coryli</name>
    <dbReference type="NCBI Taxonomy" id="317659"/>
    <lineage>
        <taxon>Bacteria</taxon>
        <taxon>Pseudomonadati</taxon>
        <taxon>Pseudomonadota</taxon>
        <taxon>Gammaproteobacteria</taxon>
        <taxon>Pseudomonadales</taxon>
        <taxon>Pseudomonadaceae</taxon>
        <taxon>Pseudomonas</taxon>
    </lineage>
</organism>
<dbReference type="Proteomes" id="UP000051335">
    <property type="component" value="Unassembled WGS sequence"/>
</dbReference>
<evidence type="ECO:0000256" key="3">
    <source>
        <dbReference type="ARBA" id="ARBA00004953"/>
    </source>
</evidence>
<dbReference type="InterPro" id="IPR004839">
    <property type="entry name" value="Aminotransferase_I/II_large"/>
</dbReference>
<comment type="pathway">
    <text evidence="3">Cofactor biosynthesis; adenosylcobalamin biosynthesis.</text>
</comment>
<evidence type="ECO:0000256" key="9">
    <source>
        <dbReference type="ARBA" id="ARBA00048531"/>
    </source>
</evidence>
<dbReference type="EC" id="4.1.1.81" evidence="4"/>
<dbReference type="GO" id="GO:0030170">
    <property type="term" value="F:pyridoxal phosphate binding"/>
    <property type="evidence" value="ECO:0007669"/>
    <property type="project" value="InterPro"/>
</dbReference>
<dbReference type="NCBIfam" id="TIGR01140">
    <property type="entry name" value="L_thr_O3P_dcar"/>
    <property type="match status" value="1"/>
</dbReference>
<protein>
    <recommendedName>
        <fullName evidence="4">threonine-phosphate decarboxylase</fullName>
        <ecNumber evidence="4">4.1.1.81</ecNumber>
    </recommendedName>
    <alternativeName>
        <fullName evidence="8">L-threonine-O-3-phosphate decarboxylase</fullName>
    </alternativeName>
</protein>
<dbReference type="PANTHER" id="PTHR42885">
    <property type="entry name" value="HISTIDINOL-PHOSPHATE AMINOTRANSFERASE-RELATED"/>
    <property type="match status" value="1"/>
</dbReference>
<dbReference type="CDD" id="cd00609">
    <property type="entry name" value="AAT_like"/>
    <property type="match status" value="1"/>
</dbReference>
<sequence>MAQARWVSSWVARRSTTASCISVRNWVRVRLPMRTRSIAAGNWCSAASGYGCWSSAWRLSFMLEHGGRLRAAAQHYGIPLADWLDLSTGIAPWSWPIPEIPARAWARLPETDDGLEAAACTYYGVNRLLPVSGSQAAIQALPRVRSGGRVGVLSPCYAEHAHAWRKNGFVVREVGEQEVDYFLDSLDVLVVVNPNNPTGLHLSAERLLEWHARLAERGGWLVVDEAFMDNTPGMSLAAETWRNGLIVLRSFGKFFGLAGVRLGFVMAEPVLLRMLAQEIGPWSVSGPTRIIGQVCLSDQQGQARQRARCEQARERLVALLDRYALSPQGGCALFQWLVTPEAQTLYEFCARRGVLLRLFKGDTPESSSLRFGLPCDEADWLRLHDVLLEYRKEYP</sequence>
<dbReference type="UniPathway" id="UPA00148"/>
<dbReference type="Gene3D" id="3.40.640.10">
    <property type="entry name" value="Type I PLP-dependent aspartate aminotransferase-like (Major domain)"/>
    <property type="match status" value="1"/>
</dbReference>
<evidence type="ECO:0000256" key="5">
    <source>
        <dbReference type="ARBA" id="ARBA00022573"/>
    </source>
</evidence>
<dbReference type="InterPro" id="IPR005860">
    <property type="entry name" value="CobD"/>
</dbReference>
<evidence type="ECO:0000313" key="11">
    <source>
        <dbReference type="EMBL" id="KPX11809.1"/>
    </source>
</evidence>
<dbReference type="SUPFAM" id="SSF53383">
    <property type="entry name" value="PLP-dependent transferases"/>
    <property type="match status" value="1"/>
</dbReference>
<dbReference type="PATRIC" id="fig|317659.3.peg.4940"/>
<evidence type="ECO:0000313" key="12">
    <source>
        <dbReference type="Proteomes" id="UP000051335"/>
    </source>
</evidence>
<reference evidence="11 12" key="1">
    <citation type="submission" date="2015-09" db="EMBL/GenBank/DDBJ databases">
        <title>Genome announcement of multiple Pseudomonas syringae strains.</title>
        <authorList>
            <person name="Thakur S."/>
            <person name="Wang P.W."/>
            <person name="Gong Y."/>
            <person name="Weir B.S."/>
            <person name="Guttman D.S."/>
        </authorList>
    </citation>
    <scope>NUCLEOTIDE SEQUENCE [LARGE SCALE GENOMIC DNA]</scope>
    <source>
        <strain evidence="11 12">ICMP17001</strain>
    </source>
</reference>
<dbReference type="InterPro" id="IPR015424">
    <property type="entry name" value="PyrdxlP-dep_Trfase"/>
</dbReference>
<dbReference type="PANTHER" id="PTHR42885:SF1">
    <property type="entry name" value="THREONINE-PHOSPHATE DECARBOXYLASE"/>
    <property type="match status" value="1"/>
</dbReference>
<keyword evidence="12" id="KW-1185">Reference proteome</keyword>
<dbReference type="Gene3D" id="3.90.1150.10">
    <property type="entry name" value="Aspartate Aminotransferase, domain 1"/>
    <property type="match status" value="1"/>
</dbReference>
<comment type="cofactor">
    <cofactor evidence="1">
        <name>pyridoxal 5'-phosphate</name>
        <dbReference type="ChEBI" id="CHEBI:597326"/>
    </cofactor>
</comment>
<keyword evidence="7" id="KW-0456">Lyase</keyword>
<evidence type="ECO:0000259" key="10">
    <source>
        <dbReference type="Pfam" id="PF00155"/>
    </source>
</evidence>
<dbReference type="InterPro" id="IPR015422">
    <property type="entry name" value="PyrdxlP-dep_Trfase_small"/>
</dbReference>
<evidence type="ECO:0000256" key="4">
    <source>
        <dbReference type="ARBA" id="ARBA00012285"/>
    </source>
</evidence>
<evidence type="ECO:0000256" key="8">
    <source>
        <dbReference type="ARBA" id="ARBA00029996"/>
    </source>
</evidence>
<keyword evidence="6" id="KW-0663">Pyridoxal phosphate</keyword>
<accession>A0A0P9TG78</accession>
<evidence type="ECO:0000256" key="1">
    <source>
        <dbReference type="ARBA" id="ARBA00001933"/>
    </source>
</evidence>
<dbReference type="EMBL" id="LJQC01000015">
    <property type="protein sequence ID" value="KPX11809.1"/>
    <property type="molecule type" value="Genomic_DNA"/>
</dbReference>
<comment type="function">
    <text evidence="2">Decarboxylates L-threonine-O-3-phosphate to yield (R)-1-amino-2-propanol O-2-phosphate, the precursor for the linkage between the nucleotide loop and the corrin ring in cobalamin.</text>
</comment>
<dbReference type="InterPro" id="IPR015421">
    <property type="entry name" value="PyrdxlP-dep_Trfase_major"/>
</dbReference>
<dbReference type="GO" id="GO:0048472">
    <property type="term" value="F:threonine-phosphate decarboxylase activity"/>
    <property type="evidence" value="ECO:0007669"/>
    <property type="project" value="UniProtKB-EC"/>
</dbReference>
<evidence type="ECO:0000256" key="2">
    <source>
        <dbReference type="ARBA" id="ARBA00003444"/>
    </source>
</evidence>
<comment type="caution">
    <text evidence="11">The sequence shown here is derived from an EMBL/GenBank/DDBJ whole genome shotgun (WGS) entry which is preliminary data.</text>
</comment>
<proteinExistence type="predicted"/>
<dbReference type="AlphaFoldDB" id="A0A0P9TG78"/>
<feature type="domain" description="Aminotransferase class I/classII large" evidence="10">
    <location>
        <begin position="111"/>
        <end position="373"/>
    </location>
</feature>
<evidence type="ECO:0000256" key="7">
    <source>
        <dbReference type="ARBA" id="ARBA00023239"/>
    </source>
</evidence>